<accession>A0A077ZQE3</accession>
<reference evidence="1 2" key="1">
    <citation type="submission" date="2014-06" db="EMBL/GenBank/DDBJ databases">
        <authorList>
            <person name="Swart Estienne"/>
        </authorList>
    </citation>
    <scope>NUCLEOTIDE SEQUENCE [LARGE SCALE GENOMIC DNA]</scope>
    <source>
        <strain evidence="1 2">130c</strain>
    </source>
</reference>
<evidence type="ECO:0000313" key="1">
    <source>
        <dbReference type="EMBL" id="CDW71684.1"/>
    </source>
</evidence>
<dbReference type="AlphaFoldDB" id="A0A077ZQE3"/>
<protein>
    <submittedName>
        <fullName evidence="1">Uncharacterized protein</fullName>
    </submittedName>
</protein>
<dbReference type="InParanoid" id="A0A077ZQE3"/>
<gene>
    <name evidence="1" type="primary">Contig19480.g20656</name>
    <name evidence="1" type="ORF">STYLEM_632</name>
</gene>
<proteinExistence type="predicted"/>
<dbReference type="Proteomes" id="UP000039865">
    <property type="component" value="Unassembled WGS sequence"/>
</dbReference>
<name>A0A077ZQE3_STYLE</name>
<keyword evidence="2" id="KW-1185">Reference proteome</keyword>
<dbReference type="OrthoDB" id="6108356at2759"/>
<sequence length="132" mass="15297">MIVEREQLFTAEDLTKEELFPNFIIVRRPINNETKDAGEWQGFIKDLKYTIRTSVAKSKSEIIQNFHSATEKINGTIQLNQKQNCANESIDEKLSNLKQQIDVQIKGLDSRMSEDMNFIKHTLAQLLQKQSQ</sequence>
<evidence type="ECO:0000313" key="2">
    <source>
        <dbReference type="Proteomes" id="UP000039865"/>
    </source>
</evidence>
<dbReference type="EMBL" id="CCKQ01000602">
    <property type="protein sequence ID" value="CDW71684.1"/>
    <property type="molecule type" value="Genomic_DNA"/>
</dbReference>
<organism evidence="1 2">
    <name type="scientific">Stylonychia lemnae</name>
    <name type="common">Ciliate</name>
    <dbReference type="NCBI Taxonomy" id="5949"/>
    <lineage>
        <taxon>Eukaryota</taxon>
        <taxon>Sar</taxon>
        <taxon>Alveolata</taxon>
        <taxon>Ciliophora</taxon>
        <taxon>Intramacronucleata</taxon>
        <taxon>Spirotrichea</taxon>
        <taxon>Stichotrichia</taxon>
        <taxon>Sporadotrichida</taxon>
        <taxon>Oxytrichidae</taxon>
        <taxon>Stylonychinae</taxon>
        <taxon>Stylonychia</taxon>
    </lineage>
</organism>